<accession>A0AAN9UIZ1</accession>
<keyword evidence="4" id="KW-1185">Reference proteome</keyword>
<sequence>MDTGANSIPKAVEESYRALEEILETSEDCEDVMLAFKYEGILWNDVLESIQDAKEEYHTRSEKNRPQNMYNVHKNKAIIMTLHSLTDMIPDQDGLSVMRGGLKLIFKRTENRDQILRTFEDVPMVFAKACDAIKTHPNDKALHGHVNNLFTVLIDVTPKLIEILLRRRQGNWASRLLKQHPEQDASTINDCLDTVTRASRRVTDRVDVLVDKIVTKTLAETRLVSAKIEATQTDLRSMHKSICSIQTSQKKVQGMIINGEDKSTKDLDALASVIDRKIESATSRLTADLRILQTLLQTTLSDSTHRTPTHIAPRFGLSDPSSLAADIEEVLRAGNRVKGIARGKELLVKKRFRCWVEDIRGQSDILLVNGHLSDQTTGKISALSVLVALFSRVKSAPGAVTLHHFCGLHSQQGNPASGPRGLMQSLVAQLILYLHQHRRGSARVSILSEGFLQDVARREMVALCLLFSQLMAQLDRSTTVYCVIDNVSEFETSLGGWGQEMGEVVAFLQHLVHDDAQDRGPVLKVLMIASNRSIQIHRHIRPEDQVWLHTGSTLSDSVQQQSFEHDFQRAMICQASQTHVV</sequence>
<protein>
    <recommendedName>
        <fullName evidence="2">Nephrocystin 3-like N-terminal domain-containing protein</fullName>
    </recommendedName>
</protein>
<keyword evidence="1" id="KW-0677">Repeat</keyword>
<name>A0AAN9UIZ1_9PEZI</name>
<proteinExistence type="predicted"/>
<dbReference type="EMBL" id="JAKJXP020000124">
    <property type="protein sequence ID" value="KAK7744278.1"/>
    <property type="molecule type" value="Genomic_DNA"/>
</dbReference>
<gene>
    <name evidence="3" type="ORF">SLS62_010305</name>
</gene>
<dbReference type="Proteomes" id="UP001320420">
    <property type="component" value="Unassembled WGS sequence"/>
</dbReference>
<evidence type="ECO:0000256" key="1">
    <source>
        <dbReference type="ARBA" id="ARBA00022737"/>
    </source>
</evidence>
<reference evidence="3 4" key="1">
    <citation type="submission" date="2024-02" db="EMBL/GenBank/DDBJ databases">
        <title>De novo assembly and annotation of 12 fungi associated with fruit tree decline syndrome in Ontario, Canada.</title>
        <authorList>
            <person name="Sulman M."/>
            <person name="Ellouze W."/>
            <person name="Ilyukhin E."/>
        </authorList>
    </citation>
    <scope>NUCLEOTIDE SEQUENCE [LARGE SCALE GENOMIC DNA]</scope>
    <source>
        <strain evidence="3 4">M11/M66-122</strain>
    </source>
</reference>
<dbReference type="PANTHER" id="PTHR40619">
    <property type="entry name" value="FUNGAL STAND N-TERMINAL GOODBYE DOMAIN-CONTAINING PROTEIN"/>
    <property type="match status" value="1"/>
</dbReference>
<dbReference type="PANTHER" id="PTHR40619:SF3">
    <property type="entry name" value="FUNGAL STAND N-TERMINAL GOODBYE DOMAIN-CONTAINING PROTEIN"/>
    <property type="match status" value="1"/>
</dbReference>
<organism evidence="3 4">
    <name type="scientific">Diatrype stigma</name>
    <dbReference type="NCBI Taxonomy" id="117547"/>
    <lineage>
        <taxon>Eukaryota</taxon>
        <taxon>Fungi</taxon>
        <taxon>Dikarya</taxon>
        <taxon>Ascomycota</taxon>
        <taxon>Pezizomycotina</taxon>
        <taxon>Sordariomycetes</taxon>
        <taxon>Xylariomycetidae</taxon>
        <taxon>Xylariales</taxon>
        <taxon>Diatrypaceae</taxon>
        <taxon>Diatrype</taxon>
    </lineage>
</organism>
<comment type="caution">
    <text evidence="3">The sequence shown here is derived from an EMBL/GenBank/DDBJ whole genome shotgun (WGS) entry which is preliminary data.</text>
</comment>
<evidence type="ECO:0000313" key="3">
    <source>
        <dbReference type="EMBL" id="KAK7744278.1"/>
    </source>
</evidence>
<evidence type="ECO:0000313" key="4">
    <source>
        <dbReference type="Proteomes" id="UP001320420"/>
    </source>
</evidence>
<dbReference type="InterPro" id="IPR056884">
    <property type="entry name" value="NPHP3-like_N"/>
</dbReference>
<dbReference type="AlphaFoldDB" id="A0AAN9UIZ1"/>
<evidence type="ECO:0000259" key="2">
    <source>
        <dbReference type="Pfam" id="PF24883"/>
    </source>
</evidence>
<dbReference type="Pfam" id="PF24883">
    <property type="entry name" value="NPHP3_N"/>
    <property type="match status" value="1"/>
</dbReference>
<feature type="domain" description="Nephrocystin 3-like N-terminal" evidence="2">
    <location>
        <begin position="344"/>
        <end position="514"/>
    </location>
</feature>